<feature type="domain" description="Nmd3 N-terminal" evidence="8">
    <location>
        <begin position="109"/>
        <end position="341"/>
    </location>
</feature>
<dbReference type="GO" id="GO:0015031">
    <property type="term" value="P:protein transport"/>
    <property type="evidence" value="ECO:0007669"/>
    <property type="project" value="UniProtKB-KW"/>
</dbReference>
<dbReference type="GO" id="GO:0005737">
    <property type="term" value="C:cytoplasm"/>
    <property type="evidence" value="ECO:0007669"/>
    <property type="project" value="UniProtKB-SubCell"/>
</dbReference>
<dbReference type="InterPro" id="IPR007064">
    <property type="entry name" value="Nmd3_N"/>
</dbReference>
<dbReference type="PANTHER" id="PTHR12746:SF2">
    <property type="entry name" value="60S RIBOSOMAL EXPORT PROTEIN NMD3"/>
    <property type="match status" value="1"/>
</dbReference>
<organism evidence="11 12">
    <name type="scientific">Arachis hypogaea</name>
    <name type="common">Peanut</name>
    <dbReference type="NCBI Taxonomy" id="3818"/>
    <lineage>
        <taxon>Eukaryota</taxon>
        <taxon>Viridiplantae</taxon>
        <taxon>Streptophyta</taxon>
        <taxon>Embryophyta</taxon>
        <taxon>Tracheophyta</taxon>
        <taxon>Spermatophyta</taxon>
        <taxon>Magnoliopsida</taxon>
        <taxon>eudicotyledons</taxon>
        <taxon>Gunneridae</taxon>
        <taxon>Pentapetalae</taxon>
        <taxon>rosids</taxon>
        <taxon>fabids</taxon>
        <taxon>Fabales</taxon>
        <taxon>Fabaceae</taxon>
        <taxon>Papilionoideae</taxon>
        <taxon>50 kb inversion clade</taxon>
        <taxon>dalbergioids sensu lato</taxon>
        <taxon>Dalbergieae</taxon>
        <taxon>Pterocarpus clade</taxon>
        <taxon>Arachis</taxon>
    </lineage>
</organism>
<keyword evidence="4 7" id="KW-0963">Cytoplasm</keyword>
<evidence type="ECO:0000256" key="6">
    <source>
        <dbReference type="ARBA" id="ARBA00023242"/>
    </source>
</evidence>
<comment type="caution">
    <text evidence="11">The sequence shown here is derived from an EMBL/GenBank/DDBJ whole genome shotgun (WGS) entry which is preliminary data.</text>
</comment>
<dbReference type="InterPro" id="IPR048898">
    <property type="entry name" value="OB_NMD3"/>
</dbReference>
<dbReference type="EMBL" id="SDMP01000013">
    <property type="protein sequence ID" value="RYR18330.1"/>
    <property type="molecule type" value="Genomic_DNA"/>
</dbReference>
<sequence length="603" mass="69285">MDPILSWRSRLRPRFYLGFVFLSPRLTEREKTKIGNPKEGKSQTKFSIVLITPSPPQSLRLTWKPIYLAVLVVGLLKTLPPLYLYRVDRPSRMENGMFTVHHTIGSVLCCKCGIPMQPNAANMCVKCLSSENNITEGLLKRLELKHCPECDSYLQPPRNWVKLQLESKELLTFCLKKLQKNLNSNKARMVHAEFIWTEPHSKRIKVKVKVQKEILNGVILEQTYPVEYIQRDQMCEPCSRVQANPDQWVAAVQLRQHVSHRRTFFYLEQLILKHDAAASAIRIKETDQGIDFFFSNRSHGVKFVEFLGKVAPVRSRHDKQLVSHDPKSNNYNYKYTFSVEISPICREDLICLPPKVAVSLGNLGPLVICTKVSSSIALLDPFTLRHCFLDADQYWRASFKSLLTSRQLVEYIVLDVEVIRSAEVTIAGTKYFLAEAQVARVSDFGKNDTIFSIKTHLGHLLSPGDYALGYDLYGANTNDIELDKYRGLVLPEAVLVKKSYEEKRQKKRSKPRSWKLKSLSMEVDDKGRIEQDKKISDYEQFLKDIEENPELRFNLSLYRNKEYQQSEMASVTDGEEVPSVPLDELLADLDLSEDEDGDEDMEA</sequence>
<comment type="similarity">
    <text evidence="1 7">Belongs to the NMD3 family.</text>
</comment>
<comment type="function">
    <text evidence="7">Acts as an adapter for the XPO1/CRM1-mediated export of the 60S ribosomal subunit.</text>
</comment>
<evidence type="ECO:0000256" key="4">
    <source>
        <dbReference type="ARBA" id="ARBA00022490"/>
    </source>
</evidence>
<dbReference type="Proteomes" id="UP000289738">
    <property type="component" value="Chromosome B03"/>
</dbReference>
<reference evidence="11 12" key="1">
    <citation type="submission" date="2019-01" db="EMBL/GenBank/DDBJ databases">
        <title>Sequencing of cultivated peanut Arachis hypogaea provides insights into genome evolution and oil improvement.</title>
        <authorList>
            <person name="Chen X."/>
        </authorList>
    </citation>
    <scope>NUCLEOTIDE SEQUENCE [LARGE SCALE GENOMIC DNA]</scope>
    <source>
        <strain evidence="12">cv. Fuhuasheng</strain>
        <tissue evidence="11">Leaves</tissue>
    </source>
</reference>
<evidence type="ECO:0000256" key="2">
    <source>
        <dbReference type="ARBA" id="ARBA00017035"/>
    </source>
</evidence>
<protein>
    <recommendedName>
        <fullName evidence="2 7">60S ribosomal export protein NMD3</fullName>
    </recommendedName>
</protein>
<name>A0A444ZVS1_ARAHY</name>
<evidence type="ECO:0000259" key="8">
    <source>
        <dbReference type="Pfam" id="PF04981"/>
    </source>
</evidence>
<keyword evidence="5 7" id="KW-0653">Protein transport</keyword>
<dbReference type="Pfam" id="PF04981">
    <property type="entry name" value="NMD3"/>
    <property type="match status" value="1"/>
</dbReference>
<keyword evidence="3 7" id="KW-0813">Transport</keyword>
<evidence type="ECO:0000256" key="3">
    <source>
        <dbReference type="ARBA" id="ARBA00022448"/>
    </source>
</evidence>
<keyword evidence="12" id="KW-1185">Reference proteome</keyword>
<dbReference type="Pfam" id="PF21192">
    <property type="entry name" value="OB_NMD3"/>
    <property type="match status" value="1"/>
</dbReference>
<evidence type="ECO:0000313" key="12">
    <source>
        <dbReference type="Proteomes" id="UP000289738"/>
    </source>
</evidence>
<dbReference type="Pfam" id="PF21193">
    <property type="entry name" value="NMD_SH3"/>
    <property type="match status" value="1"/>
</dbReference>
<dbReference type="AlphaFoldDB" id="A0A444ZVS1"/>
<accession>A0A444ZVS1</accession>
<dbReference type="STRING" id="3818.A0A444ZVS1"/>
<evidence type="ECO:0000256" key="5">
    <source>
        <dbReference type="ARBA" id="ARBA00022927"/>
    </source>
</evidence>
<evidence type="ECO:0000256" key="7">
    <source>
        <dbReference type="RuleBase" id="RU364108"/>
    </source>
</evidence>
<dbReference type="GO" id="GO:0005634">
    <property type="term" value="C:nucleus"/>
    <property type="evidence" value="ECO:0007669"/>
    <property type="project" value="UniProtKB-SubCell"/>
</dbReference>
<gene>
    <name evidence="11" type="ORF">Ahy_B03g062945</name>
</gene>
<dbReference type="InterPro" id="IPR048899">
    <property type="entry name" value="NMD_SH3"/>
</dbReference>
<dbReference type="InterPro" id="IPR039768">
    <property type="entry name" value="Nmd3"/>
</dbReference>
<comment type="subcellular location">
    <subcellularLocation>
        <location evidence="7">Cytoplasm</location>
    </subcellularLocation>
    <subcellularLocation>
        <location evidence="7">Nucleus</location>
    </subcellularLocation>
</comment>
<dbReference type="GO" id="GO:0043023">
    <property type="term" value="F:ribosomal large subunit binding"/>
    <property type="evidence" value="ECO:0007669"/>
    <property type="project" value="InterPro"/>
</dbReference>
<evidence type="ECO:0000259" key="9">
    <source>
        <dbReference type="Pfam" id="PF21192"/>
    </source>
</evidence>
<evidence type="ECO:0000313" key="11">
    <source>
        <dbReference type="EMBL" id="RYR18330.1"/>
    </source>
</evidence>
<dbReference type="GO" id="GO:0000055">
    <property type="term" value="P:ribosomal large subunit export from nucleus"/>
    <property type="evidence" value="ECO:0007669"/>
    <property type="project" value="TreeGrafter"/>
</dbReference>
<feature type="domain" description="60S ribosomal export protein NMD3 OB-fold" evidence="9">
    <location>
        <begin position="408"/>
        <end position="498"/>
    </location>
</feature>
<evidence type="ECO:0000256" key="1">
    <source>
        <dbReference type="ARBA" id="ARBA00009794"/>
    </source>
</evidence>
<keyword evidence="6 7" id="KW-0539">Nucleus</keyword>
<evidence type="ECO:0000259" key="10">
    <source>
        <dbReference type="Pfam" id="PF21193"/>
    </source>
</evidence>
<feature type="domain" description="60S ribosomal export protein NMD3 SH3" evidence="10">
    <location>
        <begin position="344"/>
        <end position="388"/>
    </location>
</feature>
<proteinExistence type="inferred from homology"/>
<dbReference type="PANTHER" id="PTHR12746">
    <property type="entry name" value="NONSENSE-MEDIATED MRNA DECAY PROTEIN 3"/>
    <property type="match status" value="1"/>
</dbReference>